<dbReference type="AlphaFoldDB" id="A0A0W0FLS0"/>
<organism evidence="3 4">
    <name type="scientific">Moniliophthora roreri</name>
    <name type="common">Frosty pod rot fungus</name>
    <name type="synonym">Monilia roreri</name>
    <dbReference type="NCBI Taxonomy" id="221103"/>
    <lineage>
        <taxon>Eukaryota</taxon>
        <taxon>Fungi</taxon>
        <taxon>Dikarya</taxon>
        <taxon>Basidiomycota</taxon>
        <taxon>Agaricomycotina</taxon>
        <taxon>Agaricomycetes</taxon>
        <taxon>Agaricomycetidae</taxon>
        <taxon>Agaricales</taxon>
        <taxon>Marasmiineae</taxon>
        <taxon>Marasmiaceae</taxon>
        <taxon>Moniliophthora</taxon>
    </lineage>
</organism>
<evidence type="ECO:0000256" key="2">
    <source>
        <dbReference type="SAM" id="MobiDB-lite"/>
    </source>
</evidence>
<protein>
    <recommendedName>
        <fullName evidence="5">F-box domain-containing protein</fullName>
    </recommendedName>
</protein>
<comment type="caution">
    <text evidence="3">The sequence shown here is derived from an EMBL/GenBank/DDBJ whole genome shotgun (WGS) entry which is preliminary data.</text>
</comment>
<name>A0A0W0FLS0_MONRR</name>
<sequence>MGKKGSPASRSKENKSPKAPVITKSTPNLFSILFCEKCINDDFASASYPDPDQEQRFLSLAEATEAVAFLKEEKRELASCDEKISRLHQAMDQYESEKLSHEGRFPSGTKTNGASTRILSRSIRCQRCNNEVTTFSYSGPIQIQAVYDEKILLTVRLLAQVEAQRVALQIRTHTRRPAISRSQRRGLPIVLWKAIFSEVIRNSDGTDDSLILGAGSSSASLILSHVCSDWRAMAHLHPVLWRTISVWLSMLKKDYTMLLGTFLRYSKEMPLRVRMFDARWPGHRSSWPRVGDNGNRAFTLLMTQASRIEALELMLFDWNILTQWKQKSISFPILREFSALNQWDVVYQDTLSWFWDPVMQRIWGKHEWVTDRTKADVIRMTPQHETVVVAKAMEFRQLLQLLQGSRVTSLTVEDLTKG</sequence>
<feature type="coiled-coil region" evidence="1">
    <location>
        <begin position="70"/>
        <end position="97"/>
    </location>
</feature>
<evidence type="ECO:0008006" key="5">
    <source>
        <dbReference type="Google" id="ProtNLM"/>
    </source>
</evidence>
<accession>A0A0W0FLS0</accession>
<proteinExistence type="predicted"/>
<reference evidence="3 4" key="1">
    <citation type="submission" date="2015-12" db="EMBL/GenBank/DDBJ databases">
        <title>Draft genome sequence of Moniliophthora roreri, the causal agent of frosty pod rot of cacao.</title>
        <authorList>
            <person name="Aime M.C."/>
            <person name="Diaz-Valderrama J.R."/>
            <person name="Kijpornyongpan T."/>
            <person name="Phillips-Mora W."/>
        </authorList>
    </citation>
    <scope>NUCLEOTIDE SEQUENCE [LARGE SCALE GENOMIC DNA]</scope>
    <source>
        <strain evidence="3 4">MCA 2952</strain>
    </source>
</reference>
<feature type="region of interest" description="Disordered" evidence="2">
    <location>
        <begin position="1"/>
        <end position="22"/>
    </location>
</feature>
<evidence type="ECO:0000313" key="4">
    <source>
        <dbReference type="Proteomes" id="UP000054988"/>
    </source>
</evidence>
<dbReference type="Proteomes" id="UP000054988">
    <property type="component" value="Unassembled WGS sequence"/>
</dbReference>
<evidence type="ECO:0000313" key="3">
    <source>
        <dbReference type="EMBL" id="KTB37254.1"/>
    </source>
</evidence>
<dbReference type="EMBL" id="LATX01001864">
    <property type="protein sequence ID" value="KTB37254.1"/>
    <property type="molecule type" value="Genomic_DNA"/>
</dbReference>
<keyword evidence="1" id="KW-0175">Coiled coil</keyword>
<gene>
    <name evidence="3" type="ORF">WG66_10187</name>
</gene>
<evidence type="ECO:0000256" key="1">
    <source>
        <dbReference type="SAM" id="Coils"/>
    </source>
</evidence>